<gene>
    <name evidence="1" type="ORF">K234311028_13040</name>
</gene>
<sequence length="67" mass="7979">MANPAFKSLLESINAQIKSLNENDLKVYDEDNPEFFITGIEYRQDEDKLIFKTDEDPEEFKRIHQKE</sequence>
<proteinExistence type="predicted"/>
<dbReference type="RefSeq" id="WP_317725016.1">
    <property type="nucleotide sequence ID" value="NZ_AP026818.1"/>
</dbReference>
<dbReference type="AlphaFoldDB" id="A0ABC8EBN9"/>
<evidence type="ECO:0000313" key="1">
    <source>
        <dbReference type="EMBL" id="BDR81058.1"/>
    </source>
</evidence>
<accession>A0ABC8EBN9</accession>
<name>A0ABC8EBN9_CLOTA</name>
<dbReference type="Proteomes" id="UP001321763">
    <property type="component" value="Chromosome"/>
</dbReference>
<reference evidence="1 2" key="1">
    <citation type="submission" date="2022-09" db="EMBL/GenBank/DDBJ databases">
        <title>complete genome sequences of Clostridium tetani str. KHSU-234311-028 isolated from soil.</title>
        <authorList>
            <person name="Sekizuka T."/>
            <person name="Shitada C."/>
            <person name="Takahashi M."/>
            <person name="Kuroda M."/>
        </authorList>
    </citation>
    <scope>NUCLEOTIDE SEQUENCE [LARGE SCALE GENOMIC DNA]</scope>
    <source>
        <strain evidence="1 2">KHSU-234311-028</strain>
    </source>
</reference>
<evidence type="ECO:0000313" key="2">
    <source>
        <dbReference type="Proteomes" id="UP001321763"/>
    </source>
</evidence>
<protein>
    <submittedName>
        <fullName evidence="1">Uncharacterized protein</fullName>
    </submittedName>
</protein>
<dbReference type="EMBL" id="AP026818">
    <property type="protein sequence ID" value="BDR81058.1"/>
    <property type="molecule type" value="Genomic_DNA"/>
</dbReference>
<organism evidence="1 2">
    <name type="scientific">Clostridium tetani</name>
    <dbReference type="NCBI Taxonomy" id="1513"/>
    <lineage>
        <taxon>Bacteria</taxon>
        <taxon>Bacillati</taxon>
        <taxon>Bacillota</taxon>
        <taxon>Clostridia</taxon>
        <taxon>Eubacteriales</taxon>
        <taxon>Clostridiaceae</taxon>
        <taxon>Clostridium</taxon>
    </lineage>
</organism>